<gene>
    <name evidence="3" type="ORF">GHO37_06470</name>
</gene>
<evidence type="ECO:0000259" key="2">
    <source>
        <dbReference type="Pfam" id="PF07007"/>
    </source>
</evidence>
<dbReference type="Pfam" id="PF07007">
    <property type="entry name" value="LprI"/>
    <property type="match status" value="1"/>
</dbReference>
<dbReference type="RefSeq" id="WP_153438002.1">
    <property type="nucleotide sequence ID" value="NZ_WIWF01000017.1"/>
</dbReference>
<evidence type="ECO:0000313" key="4">
    <source>
        <dbReference type="Proteomes" id="UP000447574"/>
    </source>
</evidence>
<keyword evidence="1" id="KW-0732">Signal</keyword>
<feature type="signal peptide" evidence="1">
    <location>
        <begin position="1"/>
        <end position="24"/>
    </location>
</feature>
<evidence type="ECO:0000256" key="1">
    <source>
        <dbReference type="SAM" id="SignalP"/>
    </source>
</evidence>
<protein>
    <submittedName>
        <fullName evidence="3">DUF1311 domain-containing protein</fullName>
    </submittedName>
</protein>
<dbReference type="InterPro" id="IPR009739">
    <property type="entry name" value="LprI-like_N"/>
</dbReference>
<reference evidence="3 4" key="1">
    <citation type="submission" date="2019-10" db="EMBL/GenBank/DDBJ databases">
        <title>Evaluation of single-gene subtyping targets for Pseudomonas.</title>
        <authorList>
            <person name="Reichler S.J."/>
            <person name="Orsi R.H."/>
            <person name="Wiedmann M."/>
            <person name="Martin N.H."/>
            <person name="Murphy S.I."/>
        </authorList>
    </citation>
    <scope>NUCLEOTIDE SEQUENCE [LARGE SCALE GENOMIC DNA]</scope>
    <source>
        <strain evidence="3 4">FSL R10-2932</strain>
    </source>
</reference>
<accession>A0A7X2BSY7</accession>
<dbReference type="Proteomes" id="UP000447574">
    <property type="component" value="Unassembled WGS sequence"/>
</dbReference>
<comment type="caution">
    <text evidence="3">The sequence shown here is derived from an EMBL/GenBank/DDBJ whole genome shotgun (WGS) entry which is preliminary data.</text>
</comment>
<dbReference type="GO" id="GO:0005576">
    <property type="term" value="C:extracellular region"/>
    <property type="evidence" value="ECO:0007669"/>
    <property type="project" value="TreeGrafter"/>
</dbReference>
<dbReference type="PANTHER" id="PTHR37549:SF1">
    <property type="entry name" value="LIPOPROTEIN LPRI"/>
    <property type="match status" value="1"/>
</dbReference>
<dbReference type="InterPro" id="IPR052755">
    <property type="entry name" value="Lysozyme_Inhibitor_LprI"/>
</dbReference>
<evidence type="ECO:0000313" key="3">
    <source>
        <dbReference type="EMBL" id="MQT73944.1"/>
    </source>
</evidence>
<dbReference type="PANTHER" id="PTHR37549">
    <property type="entry name" value="LIPOPROTEIN LPRI"/>
    <property type="match status" value="1"/>
</dbReference>
<feature type="domain" description="Lysozyme inhibitor LprI-like N-terminal" evidence="2">
    <location>
        <begin position="176"/>
        <end position="231"/>
    </location>
</feature>
<name>A0A7X2BSY7_9PSED</name>
<sequence>MFKAISGTLIAGVFLALSASLSFAAEPEDYIRKDVSGVYSVIMFGAGQGRQAPMRIDYADGDNLVMEQGGKSNMMPIHSTDPANGTVNLLDDSGSLTTLSVRFGQGTMTTASGVKIHLSFIRKLTDMDYAAIGKTVAPVAARQQVAPASEPQPEVVTAQPASTKKASPPIAASFNCAKASTAVEGMICGNEELAALDVRVAAAYKALRSSAEDKEGVKKDQQAWLKERNACRSTECLVASYSDRAQDMENTLAYLSKPAEYR</sequence>
<proteinExistence type="predicted"/>
<dbReference type="EMBL" id="WIWF01000017">
    <property type="protein sequence ID" value="MQT73944.1"/>
    <property type="molecule type" value="Genomic_DNA"/>
</dbReference>
<dbReference type="AlphaFoldDB" id="A0A7X2BSY7"/>
<organism evidence="3 4">
    <name type="scientific">Pseudomonas helleri</name>
    <dbReference type="NCBI Taxonomy" id="1608996"/>
    <lineage>
        <taxon>Bacteria</taxon>
        <taxon>Pseudomonadati</taxon>
        <taxon>Pseudomonadota</taxon>
        <taxon>Gammaproteobacteria</taxon>
        <taxon>Pseudomonadales</taxon>
        <taxon>Pseudomonadaceae</taxon>
        <taxon>Pseudomonas</taxon>
    </lineage>
</organism>
<feature type="chain" id="PRO_5031050711" evidence="1">
    <location>
        <begin position="25"/>
        <end position="262"/>
    </location>
</feature>
<dbReference type="Gene3D" id="1.20.1270.180">
    <property type="match status" value="1"/>
</dbReference>